<sequence>MIEQDKKEFGEFMKATLGIYDKEITKETLIIWWNALSAYSLAIVREALNRHVKDKANGRFAPKPADVIAMIDRISPDGRPGADEAWAIYPRSEADSAVLNDEISYAAQVAQPLLDEGDTIAARMAFKDAYNRIVEQNKANGIKPKWFPSLGHNPDGRKAALDDAVNKNRISLDYAQSLLPAPKDGGFVAGLLGGMKLLTKSDEVLTDEQKEKNRQHIAKIKNMLRKAA</sequence>
<dbReference type="Gene3D" id="1.10.8.200">
    <property type="entry name" value="Replisome organizer (g39p helicase loader/inhibitor protein)"/>
    <property type="match status" value="1"/>
</dbReference>
<proteinExistence type="predicted"/>
<evidence type="ECO:0000313" key="1">
    <source>
        <dbReference type="EMBL" id="MFD1121853.1"/>
    </source>
</evidence>
<dbReference type="RefSeq" id="WP_379031339.1">
    <property type="nucleotide sequence ID" value="NZ_JBHTLN010000001.1"/>
</dbReference>
<protein>
    <recommendedName>
        <fullName evidence="3">Replicative helicase inhibitor G39P N-terminal domain-containing protein</fullName>
    </recommendedName>
</protein>
<accession>A0ABW3PA29</accession>
<evidence type="ECO:0000313" key="2">
    <source>
        <dbReference type="Proteomes" id="UP001597206"/>
    </source>
</evidence>
<organism evidence="1 2">
    <name type="scientific">Methylophilus flavus</name>
    <dbReference type="NCBI Taxonomy" id="640084"/>
    <lineage>
        <taxon>Bacteria</taxon>
        <taxon>Pseudomonadati</taxon>
        <taxon>Pseudomonadota</taxon>
        <taxon>Betaproteobacteria</taxon>
        <taxon>Nitrosomonadales</taxon>
        <taxon>Methylophilaceae</taxon>
        <taxon>Methylophilus</taxon>
    </lineage>
</organism>
<dbReference type="Proteomes" id="UP001597206">
    <property type="component" value="Unassembled WGS sequence"/>
</dbReference>
<reference evidence="2" key="1">
    <citation type="journal article" date="2019" name="Int. J. Syst. Evol. Microbiol.">
        <title>The Global Catalogue of Microorganisms (GCM) 10K type strain sequencing project: providing services to taxonomists for standard genome sequencing and annotation.</title>
        <authorList>
            <consortium name="The Broad Institute Genomics Platform"/>
            <consortium name="The Broad Institute Genome Sequencing Center for Infectious Disease"/>
            <person name="Wu L."/>
            <person name="Ma J."/>
        </authorList>
    </citation>
    <scope>NUCLEOTIDE SEQUENCE [LARGE SCALE GENOMIC DNA]</scope>
    <source>
        <strain evidence="2">CCUG 58411</strain>
    </source>
</reference>
<keyword evidence="2" id="KW-1185">Reference proteome</keyword>
<dbReference type="EMBL" id="JBHTLN010000001">
    <property type="protein sequence ID" value="MFD1121853.1"/>
    <property type="molecule type" value="Genomic_DNA"/>
</dbReference>
<gene>
    <name evidence="1" type="ORF">ACFQ2T_05010</name>
</gene>
<evidence type="ECO:0008006" key="3">
    <source>
        <dbReference type="Google" id="ProtNLM"/>
    </source>
</evidence>
<comment type="caution">
    <text evidence="1">The sequence shown here is derived from an EMBL/GenBank/DDBJ whole genome shotgun (WGS) entry which is preliminary data.</text>
</comment>
<name>A0ABW3PA29_9PROT</name>